<evidence type="ECO:0000313" key="7">
    <source>
        <dbReference type="Proteomes" id="UP000806528"/>
    </source>
</evidence>
<evidence type="ECO:0000256" key="4">
    <source>
        <dbReference type="ARBA" id="ARBA00023163"/>
    </source>
</evidence>
<comment type="caution">
    <text evidence="6">The sequence shown here is derived from an EMBL/GenBank/DDBJ whole genome shotgun (WGS) entry which is preliminary data.</text>
</comment>
<protein>
    <submittedName>
        <fullName evidence="6">LysR family transcriptional regulator</fullName>
    </submittedName>
</protein>
<dbReference type="PROSITE" id="PS50931">
    <property type="entry name" value="HTH_LYSR"/>
    <property type="match status" value="1"/>
</dbReference>
<reference evidence="6 7" key="1">
    <citation type="submission" date="2020-09" db="EMBL/GenBank/DDBJ databases">
        <title>Diversity and distribution of actinomycetes associated with coral in the coast of Hainan.</title>
        <authorList>
            <person name="Li F."/>
        </authorList>
    </citation>
    <scope>NUCLEOTIDE SEQUENCE [LARGE SCALE GENOMIC DNA]</scope>
    <source>
        <strain evidence="6 7">HNM0947</strain>
    </source>
</reference>
<evidence type="ECO:0000259" key="5">
    <source>
        <dbReference type="PROSITE" id="PS50931"/>
    </source>
</evidence>
<dbReference type="InterPro" id="IPR036388">
    <property type="entry name" value="WH-like_DNA-bd_sf"/>
</dbReference>
<dbReference type="RefSeq" id="WP_193120369.1">
    <property type="nucleotide sequence ID" value="NZ_JADBGI010000002.1"/>
</dbReference>
<dbReference type="Pfam" id="PF03466">
    <property type="entry name" value="LysR_substrate"/>
    <property type="match status" value="1"/>
</dbReference>
<name>A0ABR9P1K8_9ACTN</name>
<dbReference type="Pfam" id="PF00126">
    <property type="entry name" value="HTH_1"/>
    <property type="match status" value="1"/>
</dbReference>
<organism evidence="6 7">
    <name type="scientific">Nocardiopsis coralli</name>
    <dbReference type="NCBI Taxonomy" id="2772213"/>
    <lineage>
        <taxon>Bacteria</taxon>
        <taxon>Bacillati</taxon>
        <taxon>Actinomycetota</taxon>
        <taxon>Actinomycetes</taxon>
        <taxon>Streptosporangiales</taxon>
        <taxon>Nocardiopsidaceae</taxon>
        <taxon>Nocardiopsis</taxon>
    </lineage>
</organism>
<keyword evidence="3" id="KW-0238">DNA-binding</keyword>
<evidence type="ECO:0000256" key="2">
    <source>
        <dbReference type="ARBA" id="ARBA00023015"/>
    </source>
</evidence>
<dbReference type="Gene3D" id="1.10.10.10">
    <property type="entry name" value="Winged helix-like DNA-binding domain superfamily/Winged helix DNA-binding domain"/>
    <property type="match status" value="1"/>
</dbReference>
<dbReference type="PANTHER" id="PTHR30419">
    <property type="entry name" value="HTH-TYPE TRANSCRIPTIONAL REGULATOR YBHD"/>
    <property type="match status" value="1"/>
</dbReference>
<comment type="similarity">
    <text evidence="1">Belongs to the LysR transcriptional regulatory family.</text>
</comment>
<evidence type="ECO:0000313" key="6">
    <source>
        <dbReference type="EMBL" id="MBE2997723.1"/>
    </source>
</evidence>
<sequence length="308" mass="32846">MDVTLRQFQVFAAVARCGSFTDAAEQLHVAQSSLSRTVMAMERVLGVPLLERTTRKVRCTAEGNEVLAVAERLLSQHRAEMNGLERYLRGDRGAVTVATLPSLAATLLPPAIVRLREEAPGIDVHVLDGMSEAALDRLEDGECDLALVVVGRSRPGVRASPLVRDRFQAVLPVGHPLAEHAAPTWGDLAAEPFVVTGGDSSVRSVAERALRDAGVLSPHLIQAGNISTVGGLVSAGLGVSALPTLALPLMGFAPHTRRPLGGPVTERGLSVVVPEHRNPSPAARRFLRVLRDMREEGHPLPEGAEWEG</sequence>
<dbReference type="PRINTS" id="PR00039">
    <property type="entry name" value="HTHLYSR"/>
</dbReference>
<dbReference type="InterPro" id="IPR000847">
    <property type="entry name" value="LysR_HTH_N"/>
</dbReference>
<dbReference type="Gene3D" id="3.40.190.290">
    <property type="match status" value="1"/>
</dbReference>
<feature type="domain" description="HTH lysR-type" evidence="5">
    <location>
        <begin position="3"/>
        <end position="60"/>
    </location>
</feature>
<gene>
    <name evidence="6" type="ORF">IDM40_03225</name>
</gene>
<keyword evidence="2" id="KW-0805">Transcription regulation</keyword>
<dbReference type="SUPFAM" id="SSF46785">
    <property type="entry name" value="Winged helix' DNA-binding domain"/>
    <property type="match status" value="1"/>
</dbReference>
<dbReference type="SUPFAM" id="SSF53850">
    <property type="entry name" value="Periplasmic binding protein-like II"/>
    <property type="match status" value="1"/>
</dbReference>
<evidence type="ECO:0000256" key="3">
    <source>
        <dbReference type="ARBA" id="ARBA00023125"/>
    </source>
</evidence>
<dbReference type="EMBL" id="JADBGI010000002">
    <property type="protein sequence ID" value="MBE2997723.1"/>
    <property type="molecule type" value="Genomic_DNA"/>
</dbReference>
<dbReference type="InterPro" id="IPR050950">
    <property type="entry name" value="HTH-type_LysR_regulators"/>
</dbReference>
<keyword evidence="7" id="KW-1185">Reference proteome</keyword>
<dbReference type="CDD" id="cd08440">
    <property type="entry name" value="PBP2_LTTR_like_4"/>
    <property type="match status" value="1"/>
</dbReference>
<proteinExistence type="inferred from homology"/>
<dbReference type="Proteomes" id="UP000806528">
    <property type="component" value="Unassembled WGS sequence"/>
</dbReference>
<accession>A0ABR9P1K8</accession>
<evidence type="ECO:0000256" key="1">
    <source>
        <dbReference type="ARBA" id="ARBA00009437"/>
    </source>
</evidence>
<dbReference type="PANTHER" id="PTHR30419:SF8">
    <property type="entry name" value="NITROGEN ASSIMILATION TRANSCRIPTIONAL ACTIVATOR-RELATED"/>
    <property type="match status" value="1"/>
</dbReference>
<keyword evidence="4" id="KW-0804">Transcription</keyword>
<dbReference type="InterPro" id="IPR036390">
    <property type="entry name" value="WH_DNA-bd_sf"/>
</dbReference>
<dbReference type="InterPro" id="IPR005119">
    <property type="entry name" value="LysR_subst-bd"/>
</dbReference>